<reference evidence="2 3" key="1">
    <citation type="submission" date="2023-11" db="EMBL/GenBank/DDBJ databases">
        <title>Lentzea sokolovensis, sp. nov., Lentzea kristufkii, sp. nov., and Lentzea miocenensis, sp. nov., rare actinobacteria from Sokolov Coal Basin, Miocene lacustrine sediment, Czech Republic.</title>
        <authorList>
            <person name="Lara A."/>
            <person name="Kotroba L."/>
            <person name="Nouioui I."/>
            <person name="Neumann-Schaal M."/>
            <person name="Mast Y."/>
            <person name="Chronakova A."/>
        </authorList>
    </citation>
    <scope>NUCLEOTIDE SEQUENCE [LARGE SCALE GENOMIC DNA]</scope>
    <source>
        <strain evidence="2 3">BCCO 10_0061</strain>
    </source>
</reference>
<dbReference type="Proteomes" id="UP001285352">
    <property type="component" value="Unassembled WGS sequence"/>
</dbReference>
<sequence length="260" mass="27947">MAAVLGIAAMVTVVAAAPSVAQGDKNSLSGKGLPRDRGATTLTTNGQTFLEINAANELVHWSRSGESYAKQVRGWGWSGTRAITTLDEQNFLEVKNDGRLSKWSWNGTWYTEAVIGWGWNNARLITGTSLGQFIEVNNQGELAYWTIDGSNGLSKVVRGWGWGATRSITGLDPFLFIEVKGDANHSVSYWVNAQNGLEEHAAIGSSFSGVRLIAGGDVDHFTVIGTNGNLVEFAWVDAGEESGYYGTVRGWGWGGTRLIG</sequence>
<dbReference type="RefSeq" id="WP_319981840.1">
    <property type="nucleotide sequence ID" value="NZ_JAXAVU010000019.1"/>
</dbReference>
<keyword evidence="3" id="KW-1185">Reference proteome</keyword>
<dbReference type="EMBL" id="JAXAVU010000019">
    <property type="protein sequence ID" value="MDX8149879.1"/>
    <property type="molecule type" value="Genomic_DNA"/>
</dbReference>
<evidence type="ECO:0000313" key="3">
    <source>
        <dbReference type="Proteomes" id="UP001285352"/>
    </source>
</evidence>
<organism evidence="2 3">
    <name type="scientific">Lentzea sokolovensis</name>
    <dbReference type="NCBI Taxonomy" id="3095429"/>
    <lineage>
        <taxon>Bacteria</taxon>
        <taxon>Bacillati</taxon>
        <taxon>Actinomycetota</taxon>
        <taxon>Actinomycetes</taxon>
        <taxon>Pseudonocardiales</taxon>
        <taxon>Pseudonocardiaceae</taxon>
        <taxon>Lentzea</taxon>
    </lineage>
</organism>
<accession>A0ABU4VDU9</accession>
<evidence type="ECO:0000256" key="1">
    <source>
        <dbReference type="SAM" id="SignalP"/>
    </source>
</evidence>
<feature type="signal peptide" evidence="1">
    <location>
        <begin position="1"/>
        <end position="16"/>
    </location>
</feature>
<name>A0ABU4VDU9_9PSEU</name>
<evidence type="ECO:0000313" key="2">
    <source>
        <dbReference type="EMBL" id="MDX8149879.1"/>
    </source>
</evidence>
<gene>
    <name evidence="2" type="ORF">SK854_47715</name>
</gene>
<proteinExistence type="predicted"/>
<comment type="caution">
    <text evidence="2">The sequence shown here is derived from an EMBL/GenBank/DDBJ whole genome shotgun (WGS) entry which is preliminary data.</text>
</comment>
<keyword evidence="1" id="KW-0732">Signal</keyword>
<feature type="chain" id="PRO_5046865890" evidence="1">
    <location>
        <begin position="17"/>
        <end position="260"/>
    </location>
</feature>
<protein>
    <submittedName>
        <fullName evidence="2">Uncharacterized protein</fullName>
    </submittedName>
</protein>